<keyword evidence="2" id="KW-1185">Reference proteome</keyword>
<dbReference type="EMBL" id="MU118369">
    <property type="protein sequence ID" value="KAF9642742.1"/>
    <property type="molecule type" value="Genomic_DNA"/>
</dbReference>
<reference evidence="1" key="2">
    <citation type="journal article" date="2020" name="Nat. Commun.">
        <title>Large-scale genome sequencing of mycorrhizal fungi provides insights into the early evolution of symbiotic traits.</title>
        <authorList>
            <person name="Miyauchi S."/>
            <person name="Kiss E."/>
            <person name="Kuo A."/>
            <person name="Drula E."/>
            <person name="Kohler A."/>
            <person name="Sanchez-Garcia M."/>
            <person name="Morin E."/>
            <person name="Andreopoulos B."/>
            <person name="Barry K.W."/>
            <person name="Bonito G."/>
            <person name="Buee M."/>
            <person name="Carver A."/>
            <person name="Chen C."/>
            <person name="Cichocki N."/>
            <person name="Clum A."/>
            <person name="Culley D."/>
            <person name="Crous P.W."/>
            <person name="Fauchery L."/>
            <person name="Girlanda M."/>
            <person name="Hayes R.D."/>
            <person name="Keri Z."/>
            <person name="LaButti K."/>
            <person name="Lipzen A."/>
            <person name="Lombard V."/>
            <person name="Magnuson J."/>
            <person name="Maillard F."/>
            <person name="Murat C."/>
            <person name="Nolan M."/>
            <person name="Ohm R.A."/>
            <person name="Pangilinan J."/>
            <person name="Pereira M.F."/>
            <person name="Perotto S."/>
            <person name="Peter M."/>
            <person name="Pfister S."/>
            <person name="Riley R."/>
            <person name="Sitrit Y."/>
            <person name="Stielow J.B."/>
            <person name="Szollosi G."/>
            <person name="Zifcakova L."/>
            <person name="Stursova M."/>
            <person name="Spatafora J.W."/>
            <person name="Tedersoo L."/>
            <person name="Vaario L.M."/>
            <person name="Yamada A."/>
            <person name="Yan M."/>
            <person name="Wang P."/>
            <person name="Xu J."/>
            <person name="Bruns T."/>
            <person name="Baldrian P."/>
            <person name="Vilgalys R."/>
            <person name="Dunand C."/>
            <person name="Henrissat B."/>
            <person name="Grigoriev I.V."/>
            <person name="Hibbett D."/>
            <person name="Nagy L.G."/>
            <person name="Martin F.M."/>
        </authorList>
    </citation>
    <scope>NUCLEOTIDE SEQUENCE</scope>
    <source>
        <strain evidence="1">P2</strain>
    </source>
</reference>
<reference evidence="1" key="1">
    <citation type="submission" date="2019-10" db="EMBL/GenBank/DDBJ databases">
        <authorList>
            <consortium name="DOE Joint Genome Institute"/>
            <person name="Kuo A."/>
            <person name="Miyauchi S."/>
            <person name="Kiss E."/>
            <person name="Drula E."/>
            <person name="Kohler A."/>
            <person name="Sanchez-Garcia M."/>
            <person name="Andreopoulos B."/>
            <person name="Barry K.W."/>
            <person name="Bonito G."/>
            <person name="Buee M."/>
            <person name="Carver A."/>
            <person name="Chen C."/>
            <person name="Cichocki N."/>
            <person name="Clum A."/>
            <person name="Culley D."/>
            <person name="Crous P.W."/>
            <person name="Fauchery L."/>
            <person name="Girlanda M."/>
            <person name="Hayes R."/>
            <person name="Keri Z."/>
            <person name="Labutti K."/>
            <person name="Lipzen A."/>
            <person name="Lombard V."/>
            <person name="Magnuson J."/>
            <person name="Maillard F."/>
            <person name="Morin E."/>
            <person name="Murat C."/>
            <person name="Nolan M."/>
            <person name="Ohm R."/>
            <person name="Pangilinan J."/>
            <person name="Pereira M."/>
            <person name="Perotto S."/>
            <person name="Peter M."/>
            <person name="Riley R."/>
            <person name="Sitrit Y."/>
            <person name="Stielow B."/>
            <person name="Szollosi G."/>
            <person name="Zifcakova L."/>
            <person name="Stursova M."/>
            <person name="Spatafora J.W."/>
            <person name="Tedersoo L."/>
            <person name="Vaario L.-M."/>
            <person name="Yamada A."/>
            <person name="Yan M."/>
            <person name="Wang P."/>
            <person name="Xu J."/>
            <person name="Bruns T."/>
            <person name="Baldrian P."/>
            <person name="Vilgalys R."/>
            <person name="Henrissat B."/>
            <person name="Grigoriev I.V."/>
            <person name="Hibbett D."/>
            <person name="Nagy L.G."/>
            <person name="Martin F.M."/>
        </authorList>
    </citation>
    <scope>NUCLEOTIDE SEQUENCE</scope>
    <source>
        <strain evidence="1">P2</strain>
    </source>
</reference>
<accession>A0ACB6YZR3</accession>
<name>A0ACB6YZR3_THEGA</name>
<comment type="caution">
    <text evidence="1">The sequence shown here is derived from an EMBL/GenBank/DDBJ whole genome shotgun (WGS) entry which is preliminary data.</text>
</comment>
<evidence type="ECO:0000313" key="1">
    <source>
        <dbReference type="EMBL" id="KAF9642742.1"/>
    </source>
</evidence>
<organism evidence="1 2">
    <name type="scientific">Thelephora ganbajun</name>
    <name type="common">Ganba fungus</name>
    <dbReference type="NCBI Taxonomy" id="370292"/>
    <lineage>
        <taxon>Eukaryota</taxon>
        <taxon>Fungi</taxon>
        <taxon>Dikarya</taxon>
        <taxon>Basidiomycota</taxon>
        <taxon>Agaricomycotina</taxon>
        <taxon>Agaricomycetes</taxon>
        <taxon>Thelephorales</taxon>
        <taxon>Thelephoraceae</taxon>
        <taxon>Thelephora</taxon>
    </lineage>
</organism>
<gene>
    <name evidence="1" type="ORF">BDM02DRAFT_3192761</name>
</gene>
<proteinExistence type="predicted"/>
<evidence type="ECO:0000313" key="2">
    <source>
        <dbReference type="Proteomes" id="UP000886501"/>
    </source>
</evidence>
<dbReference type="Proteomes" id="UP000886501">
    <property type="component" value="Unassembled WGS sequence"/>
</dbReference>
<protein>
    <submittedName>
        <fullName evidence="1">Uncharacterized protein</fullName>
    </submittedName>
</protein>
<sequence>MSILGPCMLEFRFSPETEWVLTSHHRVLVVLLASPFHKRRFLRVASRKSSLRIACLVDGESRIGRRSLACWGGKNAVLEREVEGLKQRLEFLSGEFGVLQARVEALEWVSPSEYLSAEDLLRMGGGGEVEPLESDEAAALGLRADFQDLVVQPDLETRDDMNQILEVLIQTLHSPEGKDEEWMIKEAVGPFASRHSIDSPRAGGPDRNNRVERELHELKGQVALINSCLLAINHFLFDANSKVNTKLKKDGERLDCHQACVNVLQEKHNGLVMYVTNQSDQLELQRRGLIALCDRMCHCNTLMSPPVNGSGGAPSFSHSPPSTPPRDLSEPLAPLAVISEDMEIAVAALCYCAFMYTLSKLQYTHLS</sequence>